<evidence type="ECO:0008006" key="3">
    <source>
        <dbReference type="Google" id="ProtNLM"/>
    </source>
</evidence>
<dbReference type="Proteomes" id="UP000217257">
    <property type="component" value="Chromosome"/>
</dbReference>
<protein>
    <recommendedName>
        <fullName evidence="3">TIGR02265 family protein</fullName>
    </recommendedName>
</protein>
<dbReference type="InterPro" id="IPR011751">
    <property type="entry name" value="Mxa_paralog_2265"/>
</dbReference>
<organism evidence="1 2">
    <name type="scientific">Cystobacter fuscus</name>
    <dbReference type="NCBI Taxonomy" id="43"/>
    <lineage>
        <taxon>Bacteria</taxon>
        <taxon>Pseudomonadati</taxon>
        <taxon>Myxococcota</taxon>
        <taxon>Myxococcia</taxon>
        <taxon>Myxococcales</taxon>
        <taxon>Cystobacterineae</taxon>
        <taxon>Archangiaceae</taxon>
        <taxon>Cystobacter</taxon>
    </lineage>
</organism>
<name>A0A250IYY0_9BACT</name>
<gene>
    <name evidence="1" type="ORF">CYFUS_002349</name>
</gene>
<dbReference type="Pfam" id="PF09536">
    <property type="entry name" value="DUF2378"/>
    <property type="match status" value="1"/>
</dbReference>
<dbReference type="NCBIfam" id="TIGR02265">
    <property type="entry name" value="Mxa_TIGR02265"/>
    <property type="match status" value="1"/>
</dbReference>
<dbReference type="KEGG" id="cfus:CYFUS_002349"/>
<proteinExistence type="predicted"/>
<evidence type="ECO:0000313" key="1">
    <source>
        <dbReference type="EMBL" id="ATB36934.1"/>
    </source>
</evidence>
<sequence length="197" mass="21394">MHPSSPSDPGMEQLVALAHPTDTCRGMFFNGLLDAARSLGGEPLRARCLAAAGERKFVDFFSYPIADFLRSVFLAAEVLGPTHGGTEAVLHLLGRRATTDFAQSTVGKTLLALAGHDPGRVLAAIPNGCRASLSYGERSLEILEEGHARLLARRDFMPLQYNEGMITAAIELSSARDIQVRGERRGVLDVDYEVRWS</sequence>
<reference evidence="1 2" key="1">
    <citation type="submission" date="2017-06" db="EMBL/GenBank/DDBJ databases">
        <title>Sequencing and comparative analysis of myxobacterial genomes.</title>
        <authorList>
            <person name="Rupp O."/>
            <person name="Goesmann A."/>
            <person name="Sogaard-Andersen L."/>
        </authorList>
    </citation>
    <scope>NUCLEOTIDE SEQUENCE [LARGE SCALE GENOMIC DNA]</scope>
    <source>
        <strain evidence="1 2">DSM 52655</strain>
    </source>
</reference>
<dbReference type="EMBL" id="CP022098">
    <property type="protein sequence ID" value="ATB36934.1"/>
    <property type="molecule type" value="Genomic_DNA"/>
</dbReference>
<dbReference type="AlphaFoldDB" id="A0A250IYY0"/>
<accession>A0A250IYY0</accession>
<evidence type="ECO:0000313" key="2">
    <source>
        <dbReference type="Proteomes" id="UP000217257"/>
    </source>
</evidence>